<dbReference type="GO" id="GO:0016020">
    <property type="term" value="C:membrane"/>
    <property type="evidence" value="ECO:0007669"/>
    <property type="project" value="UniProtKB-SubCell"/>
</dbReference>
<keyword evidence="3" id="KW-0812">Transmembrane</keyword>
<keyword evidence="6" id="KW-0443">Lipid metabolism</keyword>
<evidence type="ECO:0000256" key="5">
    <source>
        <dbReference type="ARBA" id="ARBA00023002"/>
    </source>
</evidence>
<name>A0A915EPP6_9BILA</name>
<dbReference type="GO" id="GO:0016717">
    <property type="term" value="F:oxidoreductase activity, acting on paired donors, with oxidation of a pair of donors resulting in the reduction of molecular oxygen to two molecules of water"/>
    <property type="evidence" value="ECO:0007669"/>
    <property type="project" value="TreeGrafter"/>
</dbReference>
<reference evidence="10" key="1">
    <citation type="submission" date="2022-11" db="UniProtKB">
        <authorList>
            <consortium name="WormBaseParasite"/>
        </authorList>
    </citation>
    <scope>IDENTIFICATION</scope>
</reference>
<evidence type="ECO:0000313" key="10">
    <source>
        <dbReference type="WBParaSite" id="jg8073"/>
    </source>
</evidence>
<evidence type="ECO:0000256" key="6">
    <source>
        <dbReference type="ARBA" id="ARBA00023098"/>
    </source>
</evidence>
<evidence type="ECO:0000256" key="1">
    <source>
        <dbReference type="ARBA" id="ARBA00004141"/>
    </source>
</evidence>
<evidence type="ECO:0000256" key="7">
    <source>
        <dbReference type="ARBA" id="ARBA00023136"/>
    </source>
</evidence>
<proteinExistence type="inferred from homology"/>
<evidence type="ECO:0000256" key="2">
    <source>
        <dbReference type="ARBA" id="ARBA00009295"/>
    </source>
</evidence>
<comment type="subcellular location">
    <subcellularLocation>
        <location evidence="1">Membrane</location>
        <topology evidence="1">Multi-pass membrane protein</topology>
    </subcellularLocation>
</comment>
<organism evidence="9 10">
    <name type="scientific">Ditylenchus dipsaci</name>
    <dbReference type="NCBI Taxonomy" id="166011"/>
    <lineage>
        <taxon>Eukaryota</taxon>
        <taxon>Metazoa</taxon>
        <taxon>Ecdysozoa</taxon>
        <taxon>Nematoda</taxon>
        <taxon>Chromadorea</taxon>
        <taxon>Rhabditida</taxon>
        <taxon>Tylenchina</taxon>
        <taxon>Tylenchomorpha</taxon>
        <taxon>Sphaerularioidea</taxon>
        <taxon>Anguinidae</taxon>
        <taxon>Anguininae</taxon>
        <taxon>Ditylenchus</taxon>
    </lineage>
</organism>
<evidence type="ECO:0000256" key="3">
    <source>
        <dbReference type="ARBA" id="ARBA00022692"/>
    </source>
</evidence>
<dbReference type="WBParaSite" id="jg8073">
    <property type="protein sequence ID" value="jg8073"/>
    <property type="gene ID" value="jg8073"/>
</dbReference>
<dbReference type="PANTHER" id="PTHR19353:SF88">
    <property type="entry name" value="DELTA(5) FATTY ACID DESATURASE FAT-4"/>
    <property type="match status" value="1"/>
</dbReference>
<dbReference type="Pfam" id="PF00487">
    <property type="entry name" value="FA_desaturase"/>
    <property type="match status" value="1"/>
</dbReference>
<dbReference type="InterPro" id="IPR012171">
    <property type="entry name" value="Fatty_acid_desaturase"/>
</dbReference>
<evidence type="ECO:0000313" key="9">
    <source>
        <dbReference type="Proteomes" id="UP000887574"/>
    </source>
</evidence>
<keyword evidence="4" id="KW-1133">Transmembrane helix</keyword>
<dbReference type="PANTHER" id="PTHR19353">
    <property type="entry name" value="FATTY ACID DESATURASE 2"/>
    <property type="match status" value="1"/>
</dbReference>
<feature type="domain" description="Fatty acid desaturase" evidence="8">
    <location>
        <begin position="14"/>
        <end position="48"/>
    </location>
</feature>
<dbReference type="GO" id="GO:0006629">
    <property type="term" value="P:lipid metabolic process"/>
    <property type="evidence" value="ECO:0007669"/>
    <property type="project" value="UniProtKB-KW"/>
</dbReference>
<keyword evidence="9" id="KW-1185">Reference proteome</keyword>
<dbReference type="InterPro" id="IPR005804">
    <property type="entry name" value="FA_desaturase_dom"/>
</dbReference>
<dbReference type="AlphaFoldDB" id="A0A915EPP6"/>
<protein>
    <submittedName>
        <fullName evidence="10">Fatty acid desaturase domain-containing protein</fullName>
    </submittedName>
</protein>
<keyword evidence="5" id="KW-0560">Oxidoreductase</keyword>
<comment type="similarity">
    <text evidence="2">Belongs to the fatty acid desaturase type 1 family.</text>
</comment>
<keyword evidence="7" id="KW-0472">Membrane</keyword>
<sequence>MLENYSCLQLYTTRGLNYQIEHHLFPTMPRNNLKAVMSMIKEFVPKTTCLTWLRALLIVELILIFSNILQVDDHFTGWKHEIGEK</sequence>
<dbReference type="Proteomes" id="UP000887574">
    <property type="component" value="Unplaced"/>
</dbReference>
<evidence type="ECO:0000256" key="4">
    <source>
        <dbReference type="ARBA" id="ARBA00022989"/>
    </source>
</evidence>
<accession>A0A915EPP6</accession>
<evidence type="ECO:0000259" key="8">
    <source>
        <dbReference type="Pfam" id="PF00487"/>
    </source>
</evidence>